<keyword evidence="2" id="KW-1185">Reference proteome</keyword>
<name>A0ACB9Q8Z8_BAUVA</name>
<evidence type="ECO:0000313" key="1">
    <source>
        <dbReference type="EMBL" id="KAI4357120.1"/>
    </source>
</evidence>
<dbReference type="Proteomes" id="UP000828941">
    <property type="component" value="Chromosome 1"/>
</dbReference>
<reference evidence="1 2" key="1">
    <citation type="journal article" date="2022" name="DNA Res.">
        <title>Chromosomal-level genome assembly of the orchid tree Bauhinia variegata (Leguminosae; Cercidoideae) supports the allotetraploid origin hypothesis of Bauhinia.</title>
        <authorList>
            <person name="Zhong Y."/>
            <person name="Chen Y."/>
            <person name="Zheng D."/>
            <person name="Pang J."/>
            <person name="Liu Y."/>
            <person name="Luo S."/>
            <person name="Meng S."/>
            <person name="Qian L."/>
            <person name="Wei D."/>
            <person name="Dai S."/>
            <person name="Zhou R."/>
        </authorList>
    </citation>
    <scope>NUCLEOTIDE SEQUENCE [LARGE SCALE GENOMIC DNA]</scope>
    <source>
        <strain evidence="1">BV-YZ2020</strain>
    </source>
</reference>
<accession>A0ACB9Q8Z8</accession>
<protein>
    <submittedName>
        <fullName evidence="1">Uncharacterized protein</fullName>
    </submittedName>
</protein>
<sequence>MGSNTGYVCSSAGSMCSTTGSMGSIMCSSAGATANLDHVIIMTNGCKEPQLGIGKVRGHWAGTRLLPPQTWTMLLSCQMGAAHAACVAAHGACTVAHAAAHDACKLKRYVVPPDLVMYSTVIDSLCKVGLVNEEHDLYLEMIAKGIPPNVVTISSLLYGFCIVDQLKEANRLLKEMVPKNVNPSIVTYNICDVQPNGINVKPIVQALLEDNENDKAEKLLRELIATGRVEWS</sequence>
<dbReference type="EMBL" id="CM039426">
    <property type="protein sequence ID" value="KAI4357120.1"/>
    <property type="molecule type" value="Genomic_DNA"/>
</dbReference>
<comment type="caution">
    <text evidence="1">The sequence shown here is derived from an EMBL/GenBank/DDBJ whole genome shotgun (WGS) entry which is preliminary data.</text>
</comment>
<proteinExistence type="predicted"/>
<organism evidence="1 2">
    <name type="scientific">Bauhinia variegata</name>
    <name type="common">Purple orchid tree</name>
    <name type="synonym">Phanera variegata</name>
    <dbReference type="NCBI Taxonomy" id="167791"/>
    <lineage>
        <taxon>Eukaryota</taxon>
        <taxon>Viridiplantae</taxon>
        <taxon>Streptophyta</taxon>
        <taxon>Embryophyta</taxon>
        <taxon>Tracheophyta</taxon>
        <taxon>Spermatophyta</taxon>
        <taxon>Magnoliopsida</taxon>
        <taxon>eudicotyledons</taxon>
        <taxon>Gunneridae</taxon>
        <taxon>Pentapetalae</taxon>
        <taxon>rosids</taxon>
        <taxon>fabids</taxon>
        <taxon>Fabales</taxon>
        <taxon>Fabaceae</taxon>
        <taxon>Cercidoideae</taxon>
        <taxon>Cercideae</taxon>
        <taxon>Bauhiniinae</taxon>
        <taxon>Bauhinia</taxon>
    </lineage>
</organism>
<gene>
    <name evidence="1" type="ORF">L6164_001088</name>
</gene>
<evidence type="ECO:0000313" key="2">
    <source>
        <dbReference type="Proteomes" id="UP000828941"/>
    </source>
</evidence>